<dbReference type="Gene3D" id="3.90.76.10">
    <property type="entry name" value="Dipeptide-binding Protein, Domain 1"/>
    <property type="match status" value="1"/>
</dbReference>
<dbReference type="EMBL" id="JADBEF010000001">
    <property type="protein sequence ID" value="MBE1558963.1"/>
    <property type="molecule type" value="Genomic_DNA"/>
</dbReference>
<dbReference type="InterPro" id="IPR030678">
    <property type="entry name" value="Peptide/Ni-bd"/>
</dbReference>
<reference evidence="3 4" key="1">
    <citation type="submission" date="2020-10" db="EMBL/GenBank/DDBJ databases">
        <title>Sequencing the genomes of 1000 actinobacteria strains.</title>
        <authorList>
            <person name="Klenk H.-P."/>
        </authorList>
    </citation>
    <scope>NUCLEOTIDE SEQUENCE [LARGE SCALE GENOMIC DNA]</scope>
    <source>
        <strain evidence="3 4">DSM 43748</strain>
    </source>
</reference>
<dbReference type="Proteomes" id="UP000661607">
    <property type="component" value="Unassembled WGS sequence"/>
</dbReference>
<feature type="signal peptide" evidence="1">
    <location>
        <begin position="1"/>
        <end position="20"/>
    </location>
</feature>
<organism evidence="3 4">
    <name type="scientific">Nonomuraea africana</name>
    <dbReference type="NCBI Taxonomy" id="46171"/>
    <lineage>
        <taxon>Bacteria</taxon>
        <taxon>Bacillati</taxon>
        <taxon>Actinomycetota</taxon>
        <taxon>Actinomycetes</taxon>
        <taxon>Streptosporangiales</taxon>
        <taxon>Streptosporangiaceae</taxon>
        <taxon>Nonomuraea</taxon>
    </lineage>
</organism>
<dbReference type="SUPFAM" id="SSF53850">
    <property type="entry name" value="Periplasmic binding protein-like II"/>
    <property type="match status" value="1"/>
</dbReference>
<evidence type="ECO:0000256" key="1">
    <source>
        <dbReference type="SAM" id="SignalP"/>
    </source>
</evidence>
<gene>
    <name evidence="3" type="ORF">H4W81_001742</name>
</gene>
<keyword evidence="1" id="KW-0732">Signal</keyword>
<proteinExistence type="predicted"/>
<evidence type="ECO:0000313" key="4">
    <source>
        <dbReference type="Proteomes" id="UP000661607"/>
    </source>
</evidence>
<dbReference type="Gene3D" id="3.10.105.10">
    <property type="entry name" value="Dipeptide-binding Protein, Domain 3"/>
    <property type="match status" value="1"/>
</dbReference>
<dbReference type="PIRSF" id="PIRSF002741">
    <property type="entry name" value="MppA"/>
    <property type="match status" value="1"/>
</dbReference>
<dbReference type="CDD" id="cd08509">
    <property type="entry name" value="PBP2_TmCBP_oligosaccharides_like"/>
    <property type="match status" value="1"/>
</dbReference>
<evidence type="ECO:0000313" key="3">
    <source>
        <dbReference type="EMBL" id="MBE1558963.1"/>
    </source>
</evidence>
<sequence>MKLRKLLAGTFALSLAAAVAACSGGGAVAGKPAGAAAKSDTLVIDMGFSGTTIQRNFNPFSPTATQGTMGFQYESLFSFNILKGGEFVPWLATKYDLTDGGKKLTIHLDPRANWSDGSKLTSEDVAFTLDFARKHDLGRFEYESVATPDPQTVVITFAKPAYTLVSSVGATRPVPKKIWADQDPAKWTNPDPVGSGPYKLTGFAAQQLTFTARDDYWKQKVPVRTLKMPVVSGGTGTLPKLLSGEIAWSGGAVPNVKKTYVDVNPKFHHAWYPTYGALFVYFNLTRKPFDNVHVRKAISLALDRQEIADIGNPGMFHPINATGLDQESMKDWIAPEYANLVQPKADLAAAMAELEQAGYKKEGDKVVGPDGEPFAFDIVEVSDFGDAVQRDKIIAQQLGKLGITVNVRPIPMAQHNAAKEKADFDVITGGAVYGGQTPYSFYYDILQSKNAGKWANFGHYKVKATDDLLAEVAGTADPAEVKSLINKLQKIMVDEVPMAPLINIGASAEYSTRDWEGWPDASNPYAIPAPWAGPPDMIQVVLGLRPAGTK</sequence>
<feature type="chain" id="PRO_5046736847" evidence="1">
    <location>
        <begin position="21"/>
        <end position="550"/>
    </location>
</feature>
<accession>A0ABR9KAC5</accession>
<dbReference type="InterPro" id="IPR039424">
    <property type="entry name" value="SBP_5"/>
</dbReference>
<dbReference type="RefSeq" id="WP_192774306.1">
    <property type="nucleotide sequence ID" value="NZ_BAAASY010000017.1"/>
</dbReference>
<name>A0ABR9KAC5_9ACTN</name>
<evidence type="ECO:0000259" key="2">
    <source>
        <dbReference type="Pfam" id="PF00496"/>
    </source>
</evidence>
<dbReference type="Gene3D" id="3.40.190.10">
    <property type="entry name" value="Periplasmic binding protein-like II"/>
    <property type="match status" value="1"/>
</dbReference>
<protein>
    <submittedName>
        <fullName evidence="3">Peptide/nickel transport system substrate-binding protein</fullName>
    </submittedName>
</protein>
<feature type="domain" description="Solute-binding protein family 5" evidence="2">
    <location>
        <begin position="86"/>
        <end position="452"/>
    </location>
</feature>
<keyword evidence="4" id="KW-1185">Reference proteome</keyword>
<dbReference type="PANTHER" id="PTHR30290">
    <property type="entry name" value="PERIPLASMIC BINDING COMPONENT OF ABC TRANSPORTER"/>
    <property type="match status" value="1"/>
</dbReference>
<comment type="caution">
    <text evidence="3">The sequence shown here is derived from an EMBL/GenBank/DDBJ whole genome shotgun (WGS) entry which is preliminary data.</text>
</comment>
<dbReference type="InterPro" id="IPR000914">
    <property type="entry name" value="SBP_5_dom"/>
</dbReference>
<dbReference type="PROSITE" id="PS51257">
    <property type="entry name" value="PROKAR_LIPOPROTEIN"/>
    <property type="match status" value="1"/>
</dbReference>
<dbReference type="Pfam" id="PF00496">
    <property type="entry name" value="SBP_bac_5"/>
    <property type="match status" value="1"/>
</dbReference>